<keyword evidence="5" id="KW-1185">Reference proteome</keyword>
<evidence type="ECO:0000256" key="1">
    <source>
        <dbReference type="SAM" id="MobiDB-lite"/>
    </source>
</evidence>
<sequence length="571" mass="65722">MYALACGFDVRRYTTKKWRDGTVMSKLLVCNRQGFKYAKKLHKEVEPEGFGGPQDGEVVVGDKPRRKTKVRRIGCQARLRVSYVKGVLVVDRFHAGHNHELVDSKDRQFQKLARHLYMYHKEMIVSNSRLMIGATKTYKMCKEHVSGFENIGASLNQFKNFHRDVKCYINERDEQLFIDSFQNLADTREGFYFDYEVDADNSLVRAVWADGAARRNYAVFGDAVSFDPTYSTNKYSMVFTPFTGVDNHKRSVTFCGALLSRENEESFTWLFRRFLEAMGGKEPQYIITDQDPGIIASVSNVFKTARHRFCMWHIMNKVPGPDNGSVLRTTQRSESENSFFKKFENSSGTLVEFWMRFESAIDQQRHTQMKLDSENRHSSPKLLTQMPIEIHGARVYTHVLFEDFQHECKDAVGRTVEDDDGVEGRHLELTKLWSEVYETVRLLKSRGKEDIESLCTVMRDFREKLAPATEELSKEQEIEQLLGCNSIEEINFLPPKKAKNKGSGRRMLSSKAVAVAKAAKPKRLCANCKQMSHHDKRNCLNPYADRPPPTPESSSDVDDMDEEVEEYVSSD</sequence>
<feature type="domain" description="MULE transposase" evidence="3">
    <location>
        <begin position="224"/>
        <end position="317"/>
    </location>
</feature>
<evidence type="ECO:0008006" key="6">
    <source>
        <dbReference type="Google" id="ProtNLM"/>
    </source>
</evidence>
<dbReference type="PANTHER" id="PTHR47718:SF18">
    <property type="entry name" value="PROTEIN FAR1-RELATED SEQUENCE 5-LIKE"/>
    <property type="match status" value="1"/>
</dbReference>
<dbReference type="EMBL" id="JBDFQZ010000010">
    <property type="protein sequence ID" value="KAK9682943.1"/>
    <property type="molecule type" value="Genomic_DNA"/>
</dbReference>
<organism evidence="4 5">
    <name type="scientific">Saponaria officinalis</name>
    <name type="common">Common soapwort</name>
    <name type="synonym">Lychnis saponaria</name>
    <dbReference type="NCBI Taxonomy" id="3572"/>
    <lineage>
        <taxon>Eukaryota</taxon>
        <taxon>Viridiplantae</taxon>
        <taxon>Streptophyta</taxon>
        <taxon>Embryophyta</taxon>
        <taxon>Tracheophyta</taxon>
        <taxon>Spermatophyta</taxon>
        <taxon>Magnoliopsida</taxon>
        <taxon>eudicotyledons</taxon>
        <taxon>Gunneridae</taxon>
        <taxon>Pentapetalae</taxon>
        <taxon>Caryophyllales</taxon>
        <taxon>Caryophyllaceae</taxon>
        <taxon>Caryophylleae</taxon>
        <taxon>Saponaria</taxon>
    </lineage>
</organism>
<evidence type="ECO:0000313" key="5">
    <source>
        <dbReference type="Proteomes" id="UP001443914"/>
    </source>
</evidence>
<proteinExistence type="predicted"/>
<evidence type="ECO:0000313" key="4">
    <source>
        <dbReference type="EMBL" id="KAK9682943.1"/>
    </source>
</evidence>
<dbReference type="AlphaFoldDB" id="A0AAW1I326"/>
<dbReference type="InterPro" id="IPR018289">
    <property type="entry name" value="MULE_transposase_dom"/>
</dbReference>
<gene>
    <name evidence="4" type="ORF">RND81_10G108300</name>
</gene>
<evidence type="ECO:0000259" key="3">
    <source>
        <dbReference type="Pfam" id="PF10551"/>
    </source>
</evidence>
<name>A0AAW1I326_SAPOF</name>
<dbReference type="Pfam" id="PF10551">
    <property type="entry name" value="MULE"/>
    <property type="match status" value="1"/>
</dbReference>
<feature type="domain" description="FAR1" evidence="2">
    <location>
        <begin position="2"/>
        <end position="102"/>
    </location>
</feature>
<reference evidence="4" key="1">
    <citation type="submission" date="2024-03" db="EMBL/GenBank/DDBJ databases">
        <title>WGS assembly of Saponaria officinalis var. Norfolk2.</title>
        <authorList>
            <person name="Jenkins J."/>
            <person name="Shu S."/>
            <person name="Grimwood J."/>
            <person name="Barry K."/>
            <person name="Goodstein D."/>
            <person name="Schmutz J."/>
            <person name="Leebens-Mack J."/>
            <person name="Osbourn A."/>
        </authorList>
    </citation>
    <scope>NUCLEOTIDE SEQUENCE [LARGE SCALE GENOMIC DNA]</scope>
    <source>
        <strain evidence="4">JIC</strain>
    </source>
</reference>
<dbReference type="PANTHER" id="PTHR47718">
    <property type="entry name" value="OS01G0519700 PROTEIN"/>
    <property type="match status" value="1"/>
</dbReference>
<dbReference type="Pfam" id="PF03101">
    <property type="entry name" value="FAR1"/>
    <property type="match status" value="1"/>
</dbReference>
<dbReference type="InterPro" id="IPR004330">
    <property type="entry name" value="FAR1_DNA_bnd_dom"/>
</dbReference>
<dbReference type="Proteomes" id="UP001443914">
    <property type="component" value="Unassembled WGS sequence"/>
</dbReference>
<protein>
    <recommendedName>
        <fullName evidence="6">Protein FAR1-RELATED SEQUENCE</fullName>
    </recommendedName>
</protein>
<evidence type="ECO:0000259" key="2">
    <source>
        <dbReference type="Pfam" id="PF03101"/>
    </source>
</evidence>
<feature type="compositionally biased region" description="Acidic residues" evidence="1">
    <location>
        <begin position="555"/>
        <end position="571"/>
    </location>
</feature>
<accession>A0AAW1I326</accession>
<comment type="caution">
    <text evidence="4">The sequence shown here is derived from an EMBL/GenBank/DDBJ whole genome shotgun (WGS) entry which is preliminary data.</text>
</comment>
<feature type="region of interest" description="Disordered" evidence="1">
    <location>
        <begin position="535"/>
        <end position="571"/>
    </location>
</feature>